<dbReference type="Pfam" id="PF00805">
    <property type="entry name" value="Pentapeptide"/>
    <property type="match status" value="2"/>
</dbReference>
<dbReference type="eggNOG" id="COG1357">
    <property type="taxonomic scope" value="Bacteria"/>
</dbReference>
<dbReference type="InterPro" id="IPR051082">
    <property type="entry name" value="Pentapeptide-BTB/POZ_domain"/>
</dbReference>
<evidence type="ECO:0000313" key="3">
    <source>
        <dbReference type="Proteomes" id="UP000029846"/>
    </source>
</evidence>
<keyword evidence="3" id="KW-1185">Reference proteome</keyword>
<organism evidence="1 3">
    <name type="scientific">Paracoccus halophilus</name>
    <dbReference type="NCBI Taxonomy" id="376733"/>
    <lineage>
        <taxon>Bacteria</taxon>
        <taxon>Pseudomonadati</taxon>
        <taxon>Pseudomonadota</taxon>
        <taxon>Alphaproteobacteria</taxon>
        <taxon>Rhodobacterales</taxon>
        <taxon>Paracoccaceae</taxon>
        <taxon>Paracoccus</taxon>
    </lineage>
</organism>
<proteinExistence type="predicted"/>
<dbReference type="EMBL" id="FOJO01000003">
    <property type="protein sequence ID" value="SFA44333.1"/>
    <property type="molecule type" value="Genomic_DNA"/>
</dbReference>
<dbReference type="Proteomes" id="UP000029846">
    <property type="component" value="Unassembled WGS sequence"/>
</dbReference>
<dbReference type="OrthoDB" id="7770529at2"/>
<dbReference type="Gene3D" id="2.160.20.80">
    <property type="entry name" value="E3 ubiquitin-protein ligase SopA"/>
    <property type="match status" value="1"/>
</dbReference>
<accession>A0A099F045</accession>
<dbReference type="InterPro" id="IPR001646">
    <property type="entry name" value="5peptide_repeat"/>
</dbReference>
<dbReference type="Proteomes" id="UP000182312">
    <property type="component" value="Unassembled WGS sequence"/>
</dbReference>
<reference evidence="1 3" key="2">
    <citation type="submission" date="2014-10" db="EMBL/GenBank/DDBJ databases">
        <title>Paracoccus sanguinis sp. nov., isolated from clinical specimens of New York State patients.</title>
        <authorList>
            <person name="Mingle L.A."/>
            <person name="Cole J.A."/>
            <person name="Lapierre P."/>
            <person name="Musser K.A."/>
        </authorList>
    </citation>
    <scope>NUCLEOTIDE SEQUENCE [LARGE SCALE GENOMIC DNA]</scope>
    <source>
        <strain evidence="1 3">JCM 14014</strain>
    </source>
</reference>
<dbReference type="EMBL" id="JRKN01000015">
    <property type="protein sequence ID" value="KGJ04035.1"/>
    <property type="molecule type" value="Genomic_DNA"/>
</dbReference>
<evidence type="ECO:0000313" key="2">
    <source>
        <dbReference type="EMBL" id="SFA44333.1"/>
    </source>
</evidence>
<dbReference type="PANTHER" id="PTHR14136:SF17">
    <property type="entry name" value="BTB_POZ DOMAIN-CONTAINING PROTEIN KCTD9"/>
    <property type="match status" value="1"/>
</dbReference>
<protein>
    <submittedName>
        <fullName evidence="1">Pentapeptide repeat-containing protein</fullName>
    </submittedName>
</protein>
<dbReference type="SUPFAM" id="SSF141571">
    <property type="entry name" value="Pentapeptide repeat-like"/>
    <property type="match status" value="1"/>
</dbReference>
<gene>
    <name evidence="1" type="ORF">IT41_12085</name>
    <name evidence="2" type="ORF">SAMN04487972_103194</name>
</gene>
<sequence length="238" mass="24737">MAEFTRTELIRKIATTGRLQLAGTDLAGLDLSNLTLVGADFSYADLTGADLSGAQLSGASLWSCRAAGARFSGANLTGASLGLADLTGADMREALLERADLTGARLNGADLTDARLRGAWLDAMQRALAIGAPPLRYPARSGPGVRVVDEDHLAEPVALRCGDRLEIHFSGSRDAADARVAQHGADGAAILAPVDPAGPARGPFHVLAFEAVVAGRAQLVIEHRDGRDPETLEVLVTP</sequence>
<evidence type="ECO:0000313" key="4">
    <source>
        <dbReference type="Proteomes" id="UP000182312"/>
    </source>
</evidence>
<name>A0A099F045_9RHOB</name>
<reference evidence="2 4" key="3">
    <citation type="submission" date="2016-10" db="EMBL/GenBank/DDBJ databases">
        <authorList>
            <person name="de Groot N.N."/>
        </authorList>
    </citation>
    <scope>NUCLEOTIDE SEQUENCE [LARGE SCALE GENOMIC DNA]</scope>
    <source>
        <strain evidence="2 4">CGMCC 1.6117</strain>
    </source>
</reference>
<dbReference type="RefSeq" id="WP_036741503.1">
    <property type="nucleotide sequence ID" value="NZ_FOJO01000003.1"/>
</dbReference>
<dbReference type="AlphaFoldDB" id="A0A099F045"/>
<evidence type="ECO:0000313" key="1">
    <source>
        <dbReference type="EMBL" id="KGJ04035.1"/>
    </source>
</evidence>
<dbReference type="PANTHER" id="PTHR14136">
    <property type="entry name" value="BTB_POZ DOMAIN-CONTAINING PROTEIN KCTD9"/>
    <property type="match status" value="1"/>
</dbReference>
<dbReference type="STRING" id="376733.SAMN04487972_103194"/>
<reference evidence="1 3" key="1">
    <citation type="submission" date="2014-09" db="EMBL/GenBank/DDBJ databases">
        <authorList>
            <person name="McGinnis J.M."/>
            <person name="Wolfgang W.J."/>
        </authorList>
    </citation>
    <scope>NUCLEOTIDE SEQUENCE [LARGE SCALE GENOMIC DNA]</scope>
    <source>
        <strain evidence="1 3">JCM 14014</strain>
    </source>
</reference>